<dbReference type="Proteomes" id="UP000283341">
    <property type="component" value="Unassembled WGS sequence"/>
</dbReference>
<evidence type="ECO:0000313" key="6">
    <source>
        <dbReference type="EMBL" id="MDE8692928.1"/>
    </source>
</evidence>
<dbReference type="Proteomes" id="UP000448877">
    <property type="component" value="Unassembled WGS sequence"/>
</dbReference>
<evidence type="ECO:0000313" key="2">
    <source>
        <dbReference type="EMBL" id="ALJ59364.1"/>
    </source>
</evidence>
<evidence type="ECO:0000313" key="4">
    <source>
        <dbReference type="EMBL" id="KAA5419810.1"/>
    </source>
</evidence>
<keyword evidence="1" id="KW-0732">Signal</keyword>
<dbReference type="STRING" id="246787.BcellWH2_02121"/>
<dbReference type="EMBL" id="JAVSNH010000001">
    <property type="protein sequence ID" value="MDT4509716.1"/>
    <property type="molecule type" value="Genomic_DNA"/>
</dbReference>
<dbReference type="Proteomes" id="UP000325055">
    <property type="component" value="Unassembled WGS sequence"/>
</dbReference>
<gene>
    <name evidence="2" type="ORF">BcellWH2_02121</name>
    <name evidence="8" type="ORF">DWX97_16615</name>
    <name evidence="5" type="ORF">F2Y81_06385</name>
    <name evidence="3" type="ORF">F2Y86_17795</name>
    <name evidence="4" type="ORF">F2Y87_09710</name>
    <name evidence="6" type="ORF">PZH42_02310</name>
    <name evidence="7" type="ORF">RO785_01830</name>
</gene>
<dbReference type="EMBL" id="VVYX01000010">
    <property type="protein sequence ID" value="KAA5419810.1"/>
    <property type="molecule type" value="Genomic_DNA"/>
</dbReference>
<dbReference type="EMBL" id="VVYW01000015">
    <property type="protein sequence ID" value="KAA5406348.1"/>
    <property type="molecule type" value="Genomic_DNA"/>
</dbReference>
<feature type="chain" id="PRO_5013461342" description="Outer membrane protein beta-barrel domain-containing protein" evidence="1">
    <location>
        <begin position="22"/>
        <end position="214"/>
    </location>
</feature>
<evidence type="ECO:0000313" key="13">
    <source>
        <dbReference type="Proteomes" id="UP000482653"/>
    </source>
</evidence>
<dbReference type="Proteomes" id="UP000482653">
    <property type="component" value="Unassembled WGS sequence"/>
</dbReference>
<evidence type="ECO:0000313" key="7">
    <source>
        <dbReference type="EMBL" id="MDT4509716.1"/>
    </source>
</evidence>
<reference evidence="2 9" key="1">
    <citation type="journal article" date="2015" name="Science">
        <title>Genetic determinants of in vivo fitness and diet responsiveness in multiple human gut Bacteroides.</title>
        <authorList>
            <person name="Wu M."/>
            <person name="McNulty N.P."/>
            <person name="Rodionov D.A."/>
            <person name="Khoroshkin M.S."/>
            <person name="Griffin N.W."/>
            <person name="Cheng J."/>
            <person name="Latreille P."/>
            <person name="Kerstetter R.A."/>
            <person name="Terrapon N."/>
            <person name="Henrissat B."/>
            <person name="Osterman A.L."/>
            <person name="Gordon J.I."/>
        </authorList>
    </citation>
    <scope>NUCLEOTIDE SEQUENCE [LARGE SCALE GENOMIC DNA]</scope>
    <source>
        <strain evidence="2 9">WH2</strain>
    </source>
</reference>
<dbReference type="EMBL" id="CP012801">
    <property type="protein sequence ID" value="ALJ59364.1"/>
    <property type="molecule type" value="Genomic_DNA"/>
</dbReference>
<evidence type="ECO:0000313" key="11">
    <source>
        <dbReference type="Proteomes" id="UP000325055"/>
    </source>
</evidence>
<evidence type="ECO:0008006" key="14">
    <source>
        <dbReference type="Google" id="ProtNLM"/>
    </source>
</evidence>
<reference evidence="7" key="5">
    <citation type="submission" date="2023-08" db="EMBL/GenBank/DDBJ databases">
        <title>Reintroducing virulent viruses to syntetic microbiomes.</title>
        <authorList>
            <person name="Wilde J."/>
            <person name="Boyes R."/>
            <person name="Robinson A.V."/>
            <person name="Daisley B.A."/>
            <person name="Allen-Vercoe E."/>
        </authorList>
    </citation>
    <scope>NUCLEOTIDE SEQUENCE</scope>
    <source>
        <strain evidence="7">225I_12FAA</strain>
    </source>
</reference>
<reference evidence="11 12" key="3">
    <citation type="journal article" date="2019" name="Nat. Med.">
        <title>A library of human gut bacterial isolates paired with longitudinal multiomics data enables mechanistic microbiome research.</title>
        <authorList>
            <person name="Poyet M."/>
            <person name="Groussin M."/>
            <person name="Gibbons S.M."/>
            <person name="Avila-Pacheco J."/>
            <person name="Jiang X."/>
            <person name="Kearney S.M."/>
            <person name="Perrotta A.R."/>
            <person name="Berdy B."/>
            <person name="Zhao S."/>
            <person name="Lieberman T.D."/>
            <person name="Swanson P.K."/>
            <person name="Smith M."/>
            <person name="Roesemann S."/>
            <person name="Alexander J.E."/>
            <person name="Rich S.A."/>
            <person name="Livny J."/>
            <person name="Vlamakis H."/>
            <person name="Clish C."/>
            <person name="Bullock K."/>
            <person name="Deik A."/>
            <person name="Scott J."/>
            <person name="Pierce K.A."/>
            <person name="Xavier R.J."/>
            <person name="Alm E.J."/>
        </authorList>
    </citation>
    <scope>NUCLEOTIDE SEQUENCE [LARGE SCALE GENOMIC DNA]</scope>
    <source>
        <strain evidence="5 12">BIOML-A6</strain>
        <strain evidence="3 11">BIOML-A7</strain>
        <strain evidence="4 13">BIOML-A8</strain>
    </source>
</reference>
<evidence type="ECO:0000313" key="10">
    <source>
        <dbReference type="Proteomes" id="UP000283341"/>
    </source>
</evidence>
<name>A0A0P0GQ10_9BACE</name>
<reference evidence="6" key="4">
    <citation type="submission" date="2023-03" db="EMBL/GenBank/DDBJ databases">
        <title>DFI Biobank Strains.</title>
        <authorList>
            <person name="Mostad J."/>
            <person name="Paddock L."/>
            <person name="Medina S."/>
            <person name="Waligurski E."/>
            <person name="Barat B."/>
            <person name="Smith R."/>
            <person name="Burgo V."/>
            <person name="Metcalfe C."/>
            <person name="Woodson C."/>
            <person name="Sundararajan A."/>
            <person name="Ramaswamy R."/>
            <person name="Lin H."/>
            <person name="Pamer E.G."/>
        </authorList>
    </citation>
    <scope>NUCLEOTIDE SEQUENCE</scope>
    <source>
        <strain evidence="6">DFI.9.5</strain>
    </source>
</reference>
<dbReference type="EMBL" id="QRVJ01000015">
    <property type="protein sequence ID" value="RGS35279.1"/>
    <property type="molecule type" value="Genomic_DNA"/>
</dbReference>
<dbReference type="KEGG" id="bcel:BcellWH2_02121"/>
<proteinExistence type="predicted"/>
<feature type="signal peptide" evidence="1">
    <location>
        <begin position="1"/>
        <end position="21"/>
    </location>
</feature>
<evidence type="ECO:0000313" key="5">
    <source>
        <dbReference type="EMBL" id="KAA5421506.1"/>
    </source>
</evidence>
<dbReference type="RefSeq" id="WP_007217084.1">
    <property type="nucleotide sequence ID" value="NZ_CABMLT010000002.1"/>
</dbReference>
<dbReference type="AlphaFoldDB" id="A0A0P0GQ10"/>
<accession>A0A0P0GQ10</accession>
<evidence type="ECO:0000256" key="1">
    <source>
        <dbReference type="SAM" id="SignalP"/>
    </source>
</evidence>
<dbReference type="GeneID" id="66306498"/>
<evidence type="ECO:0000313" key="3">
    <source>
        <dbReference type="EMBL" id="KAA5406348.1"/>
    </source>
</evidence>
<dbReference type="EMBL" id="VVYV01000007">
    <property type="protein sequence ID" value="KAA5421506.1"/>
    <property type="molecule type" value="Genomic_DNA"/>
</dbReference>
<organism evidence="2 9">
    <name type="scientific">Bacteroides cellulosilyticus</name>
    <dbReference type="NCBI Taxonomy" id="246787"/>
    <lineage>
        <taxon>Bacteria</taxon>
        <taxon>Pseudomonadati</taxon>
        <taxon>Bacteroidota</taxon>
        <taxon>Bacteroidia</taxon>
        <taxon>Bacteroidales</taxon>
        <taxon>Bacteroidaceae</taxon>
        <taxon>Bacteroides</taxon>
    </lineage>
</organism>
<dbReference type="eggNOG" id="ENOG5033TU9">
    <property type="taxonomic scope" value="Bacteria"/>
</dbReference>
<dbReference type="EMBL" id="JARFID010000002">
    <property type="protein sequence ID" value="MDE8692928.1"/>
    <property type="molecule type" value="Genomic_DNA"/>
</dbReference>
<evidence type="ECO:0000313" key="9">
    <source>
        <dbReference type="Proteomes" id="UP000061809"/>
    </source>
</evidence>
<protein>
    <recommendedName>
        <fullName evidence="14">Outer membrane protein beta-barrel domain-containing protein</fullName>
    </recommendedName>
</protein>
<evidence type="ECO:0000313" key="8">
    <source>
        <dbReference type="EMBL" id="RGS35279.1"/>
    </source>
</evidence>
<evidence type="ECO:0000313" key="12">
    <source>
        <dbReference type="Proteomes" id="UP000448877"/>
    </source>
</evidence>
<dbReference type="PATRIC" id="fig|246787.4.peg.2182"/>
<reference evidence="8 10" key="2">
    <citation type="submission" date="2018-08" db="EMBL/GenBank/DDBJ databases">
        <title>A genome reference for cultivated species of the human gut microbiota.</title>
        <authorList>
            <person name="Zou Y."/>
            <person name="Xue W."/>
            <person name="Luo G."/>
        </authorList>
    </citation>
    <scope>NUCLEOTIDE SEQUENCE [LARGE SCALE GENOMIC DNA]</scope>
    <source>
        <strain evidence="8 10">AF22-3AC</strain>
    </source>
</reference>
<dbReference type="Proteomes" id="UP001266995">
    <property type="component" value="Unassembled WGS sequence"/>
</dbReference>
<dbReference type="Proteomes" id="UP000061809">
    <property type="component" value="Chromosome"/>
</dbReference>
<dbReference type="Proteomes" id="UP001221924">
    <property type="component" value="Unassembled WGS sequence"/>
</dbReference>
<sequence length="214" mass="24143">MRYLLSFFVGVLLSASLYAQSAGDKRSSFSVHAGPSWYLGRFVGITDRADTYRSDLRKGVAWDVNYLGQITGRELKFGLGFLYQGSAYKNTHDTGADKIYMHYMAPQVALTMVQKHYQLQFSGGIGYQLYRDKSTVYDKPRKVTMSKFAGNLSLSGEYFLSSHWGASARVNWLASSSESYSVKYHNVEWDVESPRAGSGYFGQLSLLFGLNYHF</sequence>